<name>A0A3N8PXF9_9BURK</name>
<evidence type="ECO:0000313" key="2">
    <source>
        <dbReference type="Proteomes" id="UP000277921"/>
    </source>
</evidence>
<dbReference type="PANTHER" id="PTHR35564:SF3">
    <property type="entry name" value="TYPE VI SECRETION SYSTEM BASEPLATE SUBUNIT TSSG"/>
    <property type="match status" value="1"/>
</dbReference>
<dbReference type="RefSeq" id="WP_124578951.1">
    <property type="nucleotide sequence ID" value="NZ_QTQV01000007.1"/>
</dbReference>
<proteinExistence type="predicted"/>
<reference evidence="1 2" key="1">
    <citation type="submission" date="2018-08" db="EMBL/GenBank/DDBJ databases">
        <title>Comparative analysis of Burkholderia isolates from Puerto Rico.</title>
        <authorList>
            <person name="Hall C."/>
            <person name="Sahl J."/>
            <person name="Wagner D."/>
        </authorList>
    </citation>
    <scope>NUCLEOTIDE SEQUENCE [LARGE SCALE GENOMIC DNA]</scope>
    <source>
        <strain evidence="1 2">Bp9025</strain>
    </source>
</reference>
<dbReference type="EMBL" id="QTQV01000007">
    <property type="protein sequence ID" value="RQT16332.1"/>
    <property type="molecule type" value="Genomic_DNA"/>
</dbReference>
<organism evidence="1 2">
    <name type="scientific">Burkholderia contaminans</name>
    <dbReference type="NCBI Taxonomy" id="488447"/>
    <lineage>
        <taxon>Bacteria</taxon>
        <taxon>Pseudomonadati</taxon>
        <taxon>Pseudomonadota</taxon>
        <taxon>Betaproteobacteria</taxon>
        <taxon>Burkholderiales</taxon>
        <taxon>Burkholderiaceae</taxon>
        <taxon>Burkholderia</taxon>
        <taxon>Burkholderia cepacia complex</taxon>
    </lineage>
</organism>
<dbReference type="NCBIfam" id="TIGR03347">
    <property type="entry name" value="VI_chp_1"/>
    <property type="match status" value="1"/>
</dbReference>
<dbReference type="Pfam" id="PF06996">
    <property type="entry name" value="T6SS_TssG"/>
    <property type="match status" value="1"/>
</dbReference>
<dbReference type="AlphaFoldDB" id="A0A3N8PXF9"/>
<comment type="caution">
    <text evidence="1">The sequence shown here is derived from an EMBL/GenBank/DDBJ whole genome shotgun (WGS) entry which is preliminary data.</text>
</comment>
<gene>
    <name evidence="1" type="primary">tssG</name>
    <name evidence="1" type="ORF">DF051_14420</name>
</gene>
<sequence>MAIADRQATPDLAVADAVLASAKAYDFFRLLEQLHALHGDDLEASDPLGDAHWRIRLSSSAGLAFPASDISFAARMPDGSASDYQIRANFFGLHGPDSPLPGYYLDRLAYEYGQGIGIRPAFLDFFHHRLLTLLHRAWRKYRYHIRFRSEASDGFSRYVFALVGLGDGDLRGATPLPWSRLLSFAGSIINRSRSASMVAGIVADCFALKSVQVREFEIRYVDIPSGQRLSLGKRNGEVGDSFVIGKRVRACNNKFTVVISDLDQERFRHFLPSGEDFARLRKLMEFLLRDPMAFDLELRLRPAEVESFNLSRERGSHLGWTTFVNGDDATRTPVRIKVRL</sequence>
<dbReference type="PANTHER" id="PTHR35564">
    <property type="match status" value="1"/>
</dbReference>
<evidence type="ECO:0000313" key="1">
    <source>
        <dbReference type="EMBL" id="RQT16332.1"/>
    </source>
</evidence>
<protein>
    <submittedName>
        <fullName evidence="1">Type VI secretion system baseplate subunit TssG</fullName>
    </submittedName>
</protein>
<dbReference type="InterPro" id="IPR010732">
    <property type="entry name" value="T6SS_TssG-like"/>
</dbReference>
<dbReference type="Proteomes" id="UP000277921">
    <property type="component" value="Unassembled WGS sequence"/>
</dbReference>
<accession>A0A3N8PXF9</accession>